<feature type="region of interest" description="Disordered" evidence="7">
    <location>
        <begin position="1"/>
        <end position="20"/>
    </location>
</feature>
<accession>A0A426ZNR5</accession>
<proteinExistence type="inferred from homology"/>
<dbReference type="Pfam" id="PF03254">
    <property type="entry name" value="XG_FTase"/>
    <property type="match status" value="1"/>
</dbReference>
<keyword evidence="4" id="KW-0325">Glycoprotein</keyword>
<dbReference type="AlphaFoldDB" id="A0A426ZNR5"/>
<keyword evidence="3 6" id="KW-0808">Transferase</keyword>
<dbReference type="GO" id="GO:0009969">
    <property type="term" value="P:xyloglucan biosynthetic process"/>
    <property type="evidence" value="ECO:0007669"/>
    <property type="project" value="TreeGrafter"/>
</dbReference>
<keyword evidence="6" id="KW-0472">Membrane</keyword>
<dbReference type="GO" id="GO:0071555">
    <property type="term" value="P:cell wall organization"/>
    <property type="evidence" value="ECO:0007669"/>
    <property type="project" value="UniProtKB-UniRule"/>
</dbReference>
<gene>
    <name evidence="8" type="ORF">B296_00030699</name>
</gene>
<feature type="transmembrane region" description="Helical" evidence="6">
    <location>
        <begin position="41"/>
        <end position="60"/>
    </location>
</feature>
<dbReference type="GO" id="GO:0008107">
    <property type="term" value="F:galactoside 2-alpha-L-fucosyltransferase activity"/>
    <property type="evidence" value="ECO:0007669"/>
    <property type="project" value="InterPro"/>
</dbReference>
<evidence type="ECO:0000313" key="8">
    <source>
        <dbReference type="EMBL" id="RRT65642.1"/>
    </source>
</evidence>
<evidence type="ECO:0000256" key="1">
    <source>
        <dbReference type="ARBA" id="ARBA00010481"/>
    </source>
</evidence>
<reference evidence="8 9" key="1">
    <citation type="journal article" date="2014" name="Agronomy (Basel)">
        <title>A Draft Genome Sequence for Ensete ventricosum, the Drought-Tolerant Tree Against Hunger.</title>
        <authorList>
            <person name="Harrison J."/>
            <person name="Moore K.A."/>
            <person name="Paszkiewicz K."/>
            <person name="Jones T."/>
            <person name="Grant M."/>
            <person name="Ambacheew D."/>
            <person name="Muzemil S."/>
            <person name="Studholme D.J."/>
        </authorList>
    </citation>
    <scope>NUCLEOTIDE SEQUENCE [LARGE SCALE GENOMIC DNA]</scope>
</reference>
<evidence type="ECO:0000256" key="5">
    <source>
        <dbReference type="ARBA" id="ARBA00023316"/>
    </source>
</evidence>
<dbReference type="EMBL" id="AMZH03005743">
    <property type="protein sequence ID" value="RRT65642.1"/>
    <property type="molecule type" value="Genomic_DNA"/>
</dbReference>
<dbReference type="Proteomes" id="UP000287651">
    <property type="component" value="Unassembled WGS sequence"/>
</dbReference>
<dbReference type="PANTHER" id="PTHR31889:SF2">
    <property type="entry name" value="FUCOSYLTRANSFERASE 3"/>
    <property type="match status" value="1"/>
</dbReference>
<evidence type="ECO:0000256" key="4">
    <source>
        <dbReference type="ARBA" id="ARBA00023180"/>
    </source>
</evidence>
<keyword evidence="6" id="KW-0333">Golgi apparatus</keyword>
<dbReference type="PANTHER" id="PTHR31889">
    <property type="entry name" value="FUCOSYLTRANSFERASE 2-RELATED"/>
    <property type="match status" value="1"/>
</dbReference>
<name>A0A426ZNR5_ENSVE</name>
<keyword evidence="5 6" id="KW-0961">Cell wall biogenesis/degradation</keyword>
<evidence type="ECO:0000256" key="7">
    <source>
        <dbReference type="SAM" id="MobiDB-lite"/>
    </source>
</evidence>
<comment type="subcellular location">
    <subcellularLocation>
        <location evidence="6">Golgi apparatus</location>
        <location evidence="6">Golgi stack membrane</location>
        <topology evidence="6">Single-pass type II membrane protein</topology>
    </subcellularLocation>
</comment>
<sequence length="564" mass="63663">METKQTRRQPLPCDEPPIQSENEGGYAGLFRRAVGYGVARPVLVVAMFTLLLLLVVLSGAHRSLSLDVLLSSHSSSKQVSNSSCTAAPSTAAEPPNDKFLGGLLSAAFDEASCLSRSQSSLYRKPSNDTPSPYLIDRLRRYEALHKRCGPNTELYKKAVEQLKSNRSTGPTECNYVVWLPADGLGNRIISITSAFLYALLNDKVLLLDLPHDMSDLFCEPFPDTSWVLPADFPIDNRNWIFEKVPHSYGNMLKSEVLSNDMDTTDASSLPAYLYLHLLHANDEFDKMFYCEEGQRLLRKFPWLLLRSNEYFVPAFFFIPEFEDELGLLFPEKATVFRHLGRYLFNPSNSVWGYITRYYDAYLASAKEKLGIQIRIFAFANVEFDVMASQIINCSLTQKLLPEVDLKDSAPPVISGAQPKAVLVTSLLDGYFEKLRNMYYEHATITGEAIGVYQPSHEEHQHTERLSHNMKAFAEIYLLSLSDELITSPFSTFGYVAHGLGGLRPWILVRSDNRNPSCVRAMSAEPCFHFPPSYDCKTRRKVDKGSVVPFVRHCEDFFLGIKMSD</sequence>
<keyword evidence="2 6" id="KW-0328">Glycosyltransferase</keyword>
<evidence type="ECO:0000256" key="2">
    <source>
        <dbReference type="ARBA" id="ARBA00022676"/>
    </source>
</evidence>
<keyword evidence="6" id="KW-1133">Transmembrane helix</keyword>
<dbReference type="InterPro" id="IPR004938">
    <property type="entry name" value="XG_FTase"/>
</dbReference>
<protein>
    <recommendedName>
        <fullName evidence="6">Fucosyltransferase</fullName>
        <ecNumber evidence="6">2.4.1.-</ecNumber>
    </recommendedName>
</protein>
<evidence type="ECO:0000256" key="3">
    <source>
        <dbReference type="ARBA" id="ARBA00022679"/>
    </source>
</evidence>
<comment type="caution">
    <text evidence="8">The sequence shown here is derived from an EMBL/GenBank/DDBJ whole genome shotgun (WGS) entry which is preliminary data.</text>
</comment>
<evidence type="ECO:0000256" key="6">
    <source>
        <dbReference type="RuleBase" id="RU367004"/>
    </source>
</evidence>
<dbReference type="GO" id="GO:0032580">
    <property type="term" value="C:Golgi cisterna membrane"/>
    <property type="evidence" value="ECO:0007669"/>
    <property type="project" value="UniProtKB-SubCell"/>
</dbReference>
<keyword evidence="6" id="KW-0812">Transmembrane</keyword>
<organism evidence="8 9">
    <name type="scientific">Ensete ventricosum</name>
    <name type="common">Abyssinian banana</name>
    <name type="synonym">Musa ensete</name>
    <dbReference type="NCBI Taxonomy" id="4639"/>
    <lineage>
        <taxon>Eukaryota</taxon>
        <taxon>Viridiplantae</taxon>
        <taxon>Streptophyta</taxon>
        <taxon>Embryophyta</taxon>
        <taxon>Tracheophyta</taxon>
        <taxon>Spermatophyta</taxon>
        <taxon>Magnoliopsida</taxon>
        <taxon>Liliopsida</taxon>
        <taxon>Zingiberales</taxon>
        <taxon>Musaceae</taxon>
        <taxon>Ensete</taxon>
    </lineage>
</organism>
<comment type="function">
    <text evidence="6">May be involved in cell wall biosynthesis.</text>
</comment>
<evidence type="ECO:0000313" key="9">
    <source>
        <dbReference type="Proteomes" id="UP000287651"/>
    </source>
</evidence>
<dbReference type="GO" id="GO:0042546">
    <property type="term" value="P:cell wall biogenesis"/>
    <property type="evidence" value="ECO:0007669"/>
    <property type="project" value="InterPro"/>
</dbReference>
<comment type="similarity">
    <text evidence="1 6">Belongs to the glycosyltransferase 37 family.</text>
</comment>
<dbReference type="EC" id="2.4.1.-" evidence="6"/>